<proteinExistence type="predicted"/>
<sequence length="214" mass="23317">MYAYDDLSDSDETFNLSLHLINYSTGFNGCILQMAFSFPELTTRRRLRERESQELSLVSSEQIRREKDLIEYSSLLLVAATAKASCCPLVKPRSPAPFQEAHSNSIEAVHASCMHCMAASVHTPAHAHAHGPLASARRPLPVKPGRAVRVLSETYQSQALVSASAVSDPSTSTHTADTRSDHAAAARLVSLCVCARVSSRLVCMSSFRRAVSSR</sequence>
<evidence type="ECO:0000313" key="2">
    <source>
        <dbReference type="Proteomes" id="UP000000763"/>
    </source>
</evidence>
<dbReference type="AlphaFoldDB" id="Q5N710"/>
<name>Q5N710_ORYSJ</name>
<organism evidence="1 2">
    <name type="scientific">Oryza sativa subsp. japonica</name>
    <name type="common">Rice</name>
    <dbReference type="NCBI Taxonomy" id="39947"/>
    <lineage>
        <taxon>Eukaryota</taxon>
        <taxon>Viridiplantae</taxon>
        <taxon>Streptophyta</taxon>
        <taxon>Embryophyta</taxon>
        <taxon>Tracheophyta</taxon>
        <taxon>Spermatophyta</taxon>
        <taxon>Magnoliopsida</taxon>
        <taxon>Liliopsida</taxon>
        <taxon>Poales</taxon>
        <taxon>Poaceae</taxon>
        <taxon>BOP clade</taxon>
        <taxon>Oryzoideae</taxon>
        <taxon>Oryzeae</taxon>
        <taxon>Oryzinae</taxon>
        <taxon>Oryza</taxon>
        <taxon>Oryza sativa</taxon>
    </lineage>
</organism>
<dbReference type="EMBL" id="AP006531">
    <property type="protein sequence ID" value="BAD82746.1"/>
    <property type="molecule type" value="Genomic_DNA"/>
</dbReference>
<dbReference type="Proteomes" id="UP000000763">
    <property type="component" value="Chromosome 1"/>
</dbReference>
<reference evidence="2" key="1">
    <citation type="journal article" date="2005" name="Nature">
        <title>The map-based sequence of the rice genome.</title>
        <authorList>
            <consortium name="International rice genome sequencing project (IRGSP)"/>
            <person name="Matsumoto T."/>
            <person name="Wu J."/>
            <person name="Kanamori H."/>
            <person name="Katayose Y."/>
            <person name="Fujisawa M."/>
            <person name="Namiki N."/>
            <person name="Mizuno H."/>
            <person name="Yamamoto K."/>
            <person name="Antonio B.A."/>
            <person name="Baba T."/>
            <person name="Sakata K."/>
            <person name="Nagamura Y."/>
            <person name="Aoki H."/>
            <person name="Arikawa K."/>
            <person name="Arita K."/>
            <person name="Bito T."/>
            <person name="Chiden Y."/>
            <person name="Fujitsuka N."/>
            <person name="Fukunaka R."/>
            <person name="Hamada M."/>
            <person name="Harada C."/>
            <person name="Hayashi A."/>
            <person name="Hijishita S."/>
            <person name="Honda M."/>
            <person name="Hosokawa S."/>
            <person name="Ichikawa Y."/>
            <person name="Idonuma A."/>
            <person name="Iijima M."/>
            <person name="Ikeda M."/>
            <person name="Ikeno M."/>
            <person name="Ito K."/>
            <person name="Ito S."/>
            <person name="Ito T."/>
            <person name="Ito Y."/>
            <person name="Ito Y."/>
            <person name="Iwabuchi A."/>
            <person name="Kamiya K."/>
            <person name="Karasawa W."/>
            <person name="Kurita K."/>
            <person name="Katagiri S."/>
            <person name="Kikuta A."/>
            <person name="Kobayashi H."/>
            <person name="Kobayashi N."/>
            <person name="Machita K."/>
            <person name="Maehara T."/>
            <person name="Masukawa M."/>
            <person name="Mizubayashi T."/>
            <person name="Mukai Y."/>
            <person name="Nagasaki H."/>
            <person name="Nagata Y."/>
            <person name="Naito S."/>
            <person name="Nakashima M."/>
            <person name="Nakama Y."/>
            <person name="Nakamichi Y."/>
            <person name="Nakamura M."/>
            <person name="Meguro A."/>
            <person name="Negishi M."/>
            <person name="Ohta I."/>
            <person name="Ohta T."/>
            <person name="Okamoto M."/>
            <person name="Ono N."/>
            <person name="Saji S."/>
            <person name="Sakaguchi M."/>
            <person name="Sakai K."/>
            <person name="Shibata M."/>
            <person name="Shimokawa T."/>
            <person name="Song J."/>
            <person name="Takazaki Y."/>
            <person name="Terasawa K."/>
            <person name="Tsugane M."/>
            <person name="Tsuji K."/>
            <person name="Ueda S."/>
            <person name="Waki K."/>
            <person name="Yamagata H."/>
            <person name="Yamamoto M."/>
            <person name="Yamamoto S."/>
            <person name="Yamane H."/>
            <person name="Yoshiki S."/>
            <person name="Yoshihara R."/>
            <person name="Yukawa K."/>
            <person name="Zhong H."/>
            <person name="Yano M."/>
            <person name="Yuan Q."/>
            <person name="Ouyang S."/>
            <person name="Liu J."/>
            <person name="Jones K.M."/>
            <person name="Gansberger K."/>
            <person name="Moffat K."/>
            <person name="Hill J."/>
            <person name="Bera J."/>
            <person name="Fadrosh D."/>
            <person name="Jin S."/>
            <person name="Johri S."/>
            <person name="Kim M."/>
            <person name="Overton L."/>
            <person name="Reardon M."/>
            <person name="Tsitrin T."/>
            <person name="Vuong H."/>
            <person name="Weaver B."/>
            <person name="Ciecko A."/>
            <person name="Tallon L."/>
            <person name="Jackson J."/>
            <person name="Pai G."/>
            <person name="Aken S.V."/>
            <person name="Utterback T."/>
            <person name="Reidmuller S."/>
            <person name="Feldblyum T."/>
            <person name="Hsiao J."/>
            <person name="Zismann V."/>
            <person name="Iobst S."/>
            <person name="de Vazeille A.R."/>
            <person name="Buell C.R."/>
            <person name="Ying K."/>
            <person name="Li Y."/>
            <person name="Lu T."/>
            <person name="Huang Y."/>
            <person name="Zhao Q."/>
            <person name="Feng Q."/>
            <person name="Zhang L."/>
            <person name="Zhu J."/>
            <person name="Weng Q."/>
            <person name="Mu J."/>
            <person name="Lu Y."/>
            <person name="Fan D."/>
            <person name="Liu Y."/>
            <person name="Guan J."/>
            <person name="Zhang Y."/>
            <person name="Yu S."/>
            <person name="Liu X."/>
            <person name="Zhang Y."/>
            <person name="Hong G."/>
            <person name="Han B."/>
            <person name="Choisne N."/>
            <person name="Demange N."/>
            <person name="Orjeda G."/>
            <person name="Samain S."/>
            <person name="Cattolico L."/>
            <person name="Pelletier E."/>
            <person name="Couloux A."/>
            <person name="Segurens B."/>
            <person name="Wincker P."/>
            <person name="D'Hont A."/>
            <person name="Scarpelli C."/>
            <person name="Weissenbach J."/>
            <person name="Salanoubat M."/>
            <person name="Quetier F."/>
            <person name="Yu Y."/>
            <person name="Kim H.R."/>
            <person name="Rambo T."/>
            <person name="Currie J."/>
            <person name="Collura K."/>
            <person name="Luo M."/>
            <person name="Yang T."/>
            <person name="Ammiraju J.S.S."/>
            <person name="Engler F."/>
            <person name="Soderlund C."/>
            <person name="Wing R.A."/>
            <person name="Palmer L.E."/>
            <person name="de la Bastide M."/>
            <person name="Spiegel L."/>
            <person name="Nascimento L."/>
            <person name="Zutavern T."/>
            <person name="O'Shaughnessy A."/>
            <person name="Dike S."/>
            <person name="Dedhia N."/>
            <person name="Preston R."/>
            <person name="Balija V."/>
            <person name="McCombie W.R."/>
            <person name="Chow T."/>
            <person name="Chen H."/>
            <person name="Chung M."/>
            <person name="Chen C."/>
            <person name="Shaw J."/>
            <person name="Wu H."/>
            <person name="Hsiao K."/>
            <person name="Chao Y."/>
            <person name="Chu M."/>
            <person name="Cheng C."/>
            <person name="Hour A."/>
            <person name="Lee P."/>
            <person name="Lin S."/>
            <person name="Lin Y."/>
            <person name="Liou J."/>
            <person name="Liu S."/>
            <person name="Hsing Y."/>
            <person name="Raghuvanshi S."/>
            <person name="Mohanty A."/>
            <person name="Bharti A.K."/>
            <person name="Gaur A."/>
            <person name="Gupta V."/>
            <person name="Kumar D."/>
            <person name="Ravi V."/>
            <person name="Vij S."/>
            <person name="Kapur A."/>
            <person name="Khurana P."/>
            <person name="Khurana P."/>
            <person name="Khurana J.P."/>
            <person name="Tyagi A.K."/>
            <person name="Gaikwad K."/>
            <person name="Singh A."/>
            <person name="Dalal V."/>
            <person name="Srivastava S."/>
            <person name="Dixit A."/>
            <person name="Pal A.K."/>
            <person name="Ghazi I.A."/>
            <person name="Yadav M."/>
            <person name="Pandit A."/>
            <person name="Bhargava A."/>
            <person name="Sureshbabu K."/>
            <person name="Batra K."/>
            <person name="Sharma T.R."/>
            <person name="Mohapatra T."/>
            <person name="Singh N.K."/>
            <person name="Messing J."/>
            <person name="Nelson A.B."/>
            <person name="Fuks G."/>
            <person name="Kavchok S."/>
            <person name="Keizer G."/>
            <person name="Linton E."/>
            <person name="Llaca V."/>
            <person name="Song R."/>
            <person name="Tanyolac B."/>
            <person name="Young S."/>
            <person name="Ho-Il K."/>
            <person name="Hahn J.H."/>
            <person name="Sangsakoo G."/>
            <person name="Vanavichit A."/>
            <person name="de Mattos Luiz.A.T."/>
            <person name="Zimmer P.D."/>
            <person name="Malone G."/>
            <person name="Dellagostin O."/>
            <person name="de Oliveira A.C."/>
            <person name="Bevan M."/>
            <person name="Bancroft I."/>
            <person name="Minx P."/>
            <person name="Cordum H."/>
            <person name="Wilson R."/>
            <person name="Cheng Z."/>
            <person name="Jin W."/>
            <person name="Jiang J."/>
            <person name="Leong S.A."/>
            <person name="Iwama H."/>
            <person name="Gojobori T."/>
            <person name="Itoh T."/>
            <person name="Niimura Y."/>
            <person name="Fujii Y."/>
            <person name="Habara T."/>
            <person name="Sakai H."/>
            <person name="Sato Y."/>
            <person name="Wilson G."/>
            <person name="Kumar K."/>
            <person name="McCouch S."/>
            <person name="Juretic N."/>
            <person name="Hoen D."/>
            <person name="Wright S."/>
            <person name="Bruskiewich R."/>
            <person name="Bureau T."/>
            <person name="Miyao A."/>
            <person name="Hirochika H."/>
            <person name="Nishikawa T."/>
            <person name="Kadowaki K."/>
            <person name="Sugiura M."/>
            <person name="Burr B."/>
            <person name="Sasaki T."/>
        </authorList>
    </citation>
    <scope>NUCLEOTIDE SEQUENCE [LARGE SCALE GENOMIC DNA]</scope>
    <source>
        <strain evidence="2">cv. Nipponbare</strain>
    </source>
</reference>
<accession>Q5N710</accession>
<evidence type="ECO:0000313" key="1">
    <source>
        <dbReference type="EMBL" id="BAD82746.1"/>
    </source>
</evidence>
<reference evidence="2" key="2">
    <citation type="journal article" date="2008" name="Nucleic Acids Res.">
        <title>The rice annotation project database (RAP-DB): 2008 update.</title>
        <authorList>
            <consortium name="The rice annotation project (RAP)"/>
        </authorList>
    </citation>
    <scope>GENOME REANNOTATION</scope>
    <source>
        <strain evidence="2">cv. Nipponbare</strain>
    </source>
</reference>
<protein>
    <submittedName>
        <fullName evidence="1">Uncharacterized protein</fullName>
    </submittedName>
</protein>
<gene>
    <name evidence="1" type="ORF">B1417F08.22</name>
</gene>